<evidence type="ECO:0000256" key="14">
    <source>
        <dbReference type="PIRSR" id="PIRSR602481-2"/>
    </source>
</evidence>
<dbReference type="InterPro" id="IPR043135">
    <property type="entry name" value="Fur_C"/>
</dbReference>
<dbReference type="InterPro" id="IPR036390">
    <property type="entry name" value="WH_DNA-bd_sf"/>
</dbReference>
<dbReference type="AlphaFoldDB" id="A0A484HJD4"/>
<dbReference type="InterPro" id="IPR008988">
    <property type="entry name" value="Transcriptional_repressor_C"/>
</dbReference>
<keyword evidence="11" id="KW-0238">DNA-binding</keyword>
<evidence type="ECO:0000256" key="4">
    <source>
        <dbReference type="ARBA" id="ARBA00020910"/>
    </source>
</evidence>
<feature type="binding site" evidence="14">
    <location>
        <position position="98"/>
    </location>
    <ligand>
        <name>Fe cation</name>
        <dbReference type="ChEBI" id="CHEBI:24875"/>
    </ligand>
</feature>
<keyword evidence="9 14" id="KW-0408">Iron</keyword>
<evidence type="ECO:0000256" key="3">
    <source>
        <dbReference type="ARBA" id="ARBA00011738"/>
    </source>
</evidence>
<gene>
    <name evidence="16" type="ORF">EPICR_80074</name>
</gene>
<evidence type="ECO:0000313" key="16">
    <source>
        <dbReference type="EMBL" id="VEN75381.1"/>
    </source>
</evidence>
<evidence type="ECO:0000256" key="13">
    <source>
        <dbReference type="PIRSR" id="PIRSR602481-1"/>
    </source>
</evidence>
<evidence type="ECO:0000256" key="9">
    <source>
        <dbReference type="ARBA" id="ARBA00023004"/>
    </source>
</evidence>
<feature type="binding site" evidence="13">
    <location>
        <position position="105"/>
    </location>
    <ligand>
        <name>Zn(2+)</name>
        <dbReference type="ChEBI" id="CHEBI:29105"/>
    </ligand>
</feature>
<evidence type="ECO:0000259" key="15">
    <source>
        <dbReference type="SMART" id="SM00899"/>
    </source>
</evidence>
<organism evidence="16">
    <name type="scientific">uncultured Desulfobacteraceae bacterium</name>
    <dbReference type="NCBI Taxonomy" id="218296"/>
    <lineage>
        <taxon>Bacteria</taxon>
        <taxon>Pseudomonadati</taxon>
        <taxon>Thermodesulfobacteriota</taxon>
        <taxon>Desulfobacteria</taxon>
        <taxon>Desulfobacterales</taxon>
        <taxon>Desulfobacteraceae</taxon>
        <taxon>environmental samples</taxon>
    </lineage>
</organism>
<feature type="binding site" evidence="14">
    <location>
        <position position="134"/>
    </location>
    <ligand>
        <name>Fe cation</name>
        <dbReference type="ChEBI" id="CHEBI:24875"/>
    </ligand>
</feature>
<accession>A0A484HJD4</accession>
<dbReference type="Gene3D" id="2.30.30.90">
    <property type="match status" value="1"/>
</dbReference>
<dbReference type="GO" id="GO:0005829">
    <property type="term" value="C:cytosol"/>
    <property type="evidence" value="ECO:0007669"/>
    <property type="project" value="TreeGrafter"/>
</dbReference>
<keyword evidence="5" id="KW-0963">Cytoplasm</keyword>
<reference evidence="16" key="1">
    <citation type="submission" date="2019-01" db="EMBL/GenBank/DDBJ databases">
        <authorList>
            <consortium name="Genoscope - CEA"/>
            <person name="William W."/>
        </authorList>
    </citation>
    <scope>NUCLEOTIDE SEQUENCE</scope>
    <source>
        <strain evidence="16">CR-1</strain>
    </source>
</reference>
<dbReference type="GO" id="GO:0045892">
    <property type="term" value="P:negative regulation of DNA-templated transcription"/>
    <property type="evidence" value="ECO:0007669"/>
    <property type="project" value="TreeGrafter"/>
</dbReference>
<dbReference type="GO" id="GO:0008270">
    <property type="term" value="F:zinc ion binding"/>
    <property type="evidence" value="ECO:0007669"/>
    <property type="project" value="TreeGrafter"/>
</dbReference>
<dbReference type="InterPro" id="IPR007167">
    <property type="entry name" value="Fe-transptr_FeoA-like"/>
</dbReference>
<dbReference type="CDD" id="cd07153">
    <property type="entry name" value="Fur_like"/>
    <property type="match status" value="1"/>
</dbReference>
<comment type="cofactor">
    <cofactor evidence="14">
        <name>Mn(2+)</name>
        <dbReference type="ChEBI" id="CHEBI:29035"/>
    </cofactor>
    <cofactor evidence="14">
        <name>Fe(2+)</name>
        <dbReference type="ChEBI" id="CHEBI:29033"/>
    </cofactor>
    <text evidence="14">Binds 1 Mn(2+) or Fe(2+) ion per subunit.</text>
</comment>
<dbReference type="Gene3D" id="1.10.10.10">
    <property type="entry name" value="Winged helix-like DNA-binding domain superfamily/Winged helix DNA-binding domain"/>
    <property type="match status" value="1"/>
</dbReference>
<evidence type="ECO:0000256" key="8">
    <source>
        <dbReference type="ARBA" id="ARBA00022833"/>
    </source>
</evidence>
<keyword evidence="8 13" id="KW-0862">Zinc</keyword>
<dbReference type="Pfam" id="PF04023">
    <property type="entry name" value="FeoA"/>
    <property type="match status" value="1"/>
</dbReference>
<sequence>MRMNSHIQEKEQFKKLFQKERIDRFEDRFKILDVFLKSDTHLTSDELFEIFKKEGLGFSRDFVTETLELMRFYGFAQANRFQNGSPRYEPLILDRRHDHMVCAKCRKIIEFHSKALEDLQMEIAAAHGFHMLQHKMDIYGICSQCLKERSDLIPLARARAGETATIEKFLGGRRFEARMLSMGIRRGETVRIITNRGEGQLVAAVENRRFVIGSKMAFKILARPEAGPGKQRGSA</sequence>
<protein>
    <recommendedName>
        <fullName evidence="4">Ferric uptake regulation protein</fullName>
    </recommendedName>
</protein>
<evidence type="ECO:0000256" key="1">
    <source>
        <dbReference type="ARBA" id="ARBA00004496"/>
    </source>
</evidence>
<evidence type="ECO:0000256" key="11">
    <source>
        <dbReference type="ARBA" id="ARBA00023125"/>
    </source>
</evidence>
<comment type="subunit">
    <text evidence="3">Homodimer.</text>
</comment>
<dbReference type="SUPFAM" id="SSF50037">
    <property type="entry name" value="C-terminal domain of transcriptional repressors"/>
    <property type="match status" value="1"/>
</dbReference>
<evidence type="ECO:0000256" key="7">
    <source>
        <dbReference type="ARBA" id="ARBA00022723"/>
    </source>
</evidence>
<feature type="binding site" evidence="14">
    <location>
        <position position="117"/>
    </location>
    <ligand>
        <name>Fe cation</name>
        <dbReference type="ChEBI" id="CHEBI:24875"/>
    </ligand>
</feature>
<dbReference type="GO" id="GO:1900376">
    <property type="term" value="P:regulation of secondary metabolite biosynthetic process"/>
    <property type="evidence" value="ECO:0007669"/>
    <property type="project" value="TreeGrafter"/>
</dbReference>
<dbReference type="SUPFAM" id="SSF46785">
    <property type="entry name" value="Winged helix' DNA-binding domain"/>
    <property type="match status" value="1"/>
</dbReference>
<comment type="subcellular location">
    <subcellularLocation>
        <location evidence="1">Cytoplasm</location>
    </subcellularLocation>
</comment>
<dbReference type="InterPro" id="IPR036388">
    <property type="entry name" value="WH-like_DNA-bd_sf"/>
</dbReference>
<name>A0A484HJD4_9BACT</name>
<keyword evidence="12" id="KW-0804">Transcription</keyword>
<comment type="similarity">
    <text evidence="2">Belongs to the Fur family.</text>
</comment>
<dbReference type="EMBL" id="CAACVI010000051">
    <property type="protein sequence ID" value="VEN75381.1"/>
    <property type="molecule type" value="Genomic_DNA"/>
</dbReference>
<dbReference type="SMART" id="SM00899">
    <property type="entry name" value="FeoA"/>
    <property type="match status" value="1"/>
</dbReference>
<evidence type="ECO:0000256" key="5">
    <source>
        <dbReference type="ARBA" id="ARBA00022490"/>
    </source>
</evidence>
<dbReference type="PANTHER" id="PTHR33202">
    <property type="entry name" value="ZINC UPTAKE REGULATION PROTEIN"/>
    <property type="match status" value="1"/>
</dbReference>
<feature type="domain" description="Ferrous iron transporter FeoA-like" evidence="15">
    <location>
        <begin position="153"/>
        <end position="224"/>
    </location>
</feature>
<dbReference type="GO" id="GO:0003700">
    <property type="term" value="F:DNA-binding transcription factor activity"/>
    <property type="evidence" value="ECO:0007669"/>
    <property type="project" value="InterPro"/>
</dbReference>
<feature type="binding site" evidence="13">
    <location>
        <position position="142"/>
    </location>
    <ligand>
        <name>Zn(2+)</name>
        <dbReference type="ChEBI" id="CHEBI:29105"/>
    </ligand>
</feature>
<dbReference type="PANTHER" id="PTHR33202:SF2">
    <property type="entry name" value="FERRIC UPTAKE REGULATION PROTEIN"/>
    <property type="match status" value="1"/>
</dbReference>
<dbReference type="InterPro" id="IPR038157">
    <property type="entry name" value="FeoA_core_dom"/>
</dbReference>
<evidence type="ECO:0000256" key="6">
    <source>
        <dbReference type="ARBA" id="ARBA00022491"/>
    </source>
</evidence>
<dbReference type="InterPro" id="IPR002481">
    <property type="entry name" value="FUR"/>
</dbReference>
<keyword evidence="7 13" id="KW-0479">Metal-binding</keyword>
<dbReference type="Pfam" id="PF01475">
    <property type="entry name" value="FUR"/>
    <property type="match status" value="1"/>
</dbReference>
<feature type="binding site" evidence="13">
    <location>
        <position position="102"/>
    </location>
    <ligand>
        <name>Zn(2+)</name>
        <dbReference type="ChEBI" id="CHEBI:29105"/>
    </ligand>
</feature>
<dbReference type="Gene3D" id="3.30.1490.190">
    <property type="match status" value="1"/>
</dbReference>
<evidence type="ECO:0000256" key="2">
    <source>
        <dbReference type="ARBA" id="ARBA00007957"/>
    </source>
</evidence>
<evidence type="ECO:0000256" key="12">
    <source>
        <dbReference type="ARBA" id="ARBA00023163"/>
    </source>
</evidence>
<evidence type="ECO:0000256" key="10">
    <source>
        <dbReference type="ARBA" id="ARBA00023015"/>
    </source>
</evidence>
<keyword evidence="6" id="KW-0678">Repressor</keyword>
<proteinExistence type="inferred from homology"/>
<feature type="binding site" evidence="13">
    <location>
        <position position="145"/>
    </location>
    <ligand>
        <name>Zn(2+)</name>
        <dbReference type="ChEBI" id="CHEBI:29105"/>
    </ligand>
</feature>
<comment type="cofactor">
    <cofactor evidence="13">
        <name>Zn(2+)</name>
        <dbReference type="ChEBI" id="CHEBI:29105"/>
    </cofactor>
    <text evidence="13">Binds 1 zinc ion per subunit.</text>
</comment>
<keyword evidence="10" id="KW-0805">Transcription regulation</keyword>
<dbReference type="GO" id="GO:0000976">
    <property type="term" value="F:transcription cis-regulatory region binding"/>
    <property type="evidence" value="ECO:0007669"/>
    <property type="project" value="TreeGrafter"/>
</dbReference>